<feature type="compositionally biased region" description="Low complexity" evidence="1">
    <location>
        <begin position="12"/>
        <end position="33"/>
    </location>
</feature>
<dbReference type="Proteomes" id="UP000019487">
    <property type="component" value="Unassembled WGS sequence"/>
</dbReference>
<evidence type="ECO:0000256" key="1">
    <source>
        <dbReference type="SAM" id="MobiDB-lite"/>
    </source>
</evidence>
<proteinExistence type="predicted"/>
<dbReference type="OrthoDB" id="3556695at2759"/>
<dbReference type="HOGENOM" id="CLU_1970200_0_0_1"/>
<organism evidence="2 3">
    <name type="scientific">Sclerotinia borealis (strain F-4128)</name>
    <dbReference type="NCBI Taxonomy" id="1432307"/>
    <lineage>
        <taxon>Eukaryota</taxon>
        <taxon>Fungi</taxon>
        <taxon>Dikarya</taxon>
        <taxon>Ascomycota</taxon>
        <taxon>Pezizomycotina</taxon>
        <taxon>Leotiomycetes</taxon>
        <taxon>Helotiales</taxon>
        <taxon>Sclerotiniaceae</taxon>
        <taxon>Sclerotinia</taxon>
    </lineage>
</organism>
<feature type="compositionally biased region" description="Polar residues" evidence="1">
    <location>
        <begin position="1"/>
        <end position="11"/>
    </location>
</feature>
<dbReference type="AlphaFoldDB" id="W9CGF4"/>
<reference evidence="2 3" key="1">
    <citation type="journal article" date="2014" name="Genome Announc.">
        <title>Draft genome sequence of Sclerotinia borealis, a psychrophilic plant pathogenic fungus.</title>
        <authorList>
            <person name="Mardanov A.V."/>
            <person name="Beletsky A.V."/>
            <person name="Kadnikov V.V."/>
            <person name="Ignatov A.N."/>
            <person name="Ravin N.V."/>
        </authorList>
    </citation>
    <scope>NUCLEOTIDE SEQUENCE [LARGE SCALE GENOMIC DNA]</scope>
    <source>
        <strain evidence="3">F-4157</strain>
    </source>
</reference>
<dbReference type="EMBL" id="AYSA01000212">
    <property type="protein sequence ID" value="ESZ95028.1"/>
    <property type="molecule type" value="Genomic_DNA"/>
</dbReference>
<evidence type="ECO:0000313" key="2">
    <source>
        <dbReference type="EMBL" id="ESZ95028.1"/>
    </source>
</evidence>
<protein>
    <submittedName>
        <fullName evidence="2">Uncharacterized protein</fullName>
    </submittedName>
</protein>
<gene>
    <name evidence="2" type="ORF">SBOR_4561</name>
</gene>
<keyword evidence="3" id="KW-1185">Reference proteome</keyword>
<feature type="compositionally biased region" description="Basic and acidic residues" evidence="1">
    <location>
        <begin position="58"/>
        <end position="67"/>
    </location>
</feature>
<comment type="caution">
    <text evidence="2">The sequence shown here is derived from an EMBL/GenBank/DDBJ whole genome shotgun (WGS) entry which is preliminary data.</text>
</comment>
<accession>W9CGF4</accession>
<name>W9CGF4_SCLBF</name>
<feature type="region of interest" description="Disordered" evidence="1">
    <location>
        <begin position="1"/>
        <end position="67"/>
    </location>
</feature>
<evidence type="ECO:0000313" key="3">
    <source>
        <dbReference type="Proteomes" id="UP000019487"/>
    </source>
</evidence>
<sequence>MGNASSHQPIASSASTSTSTSTSQSSSNSSTKSPKLFHIHSNPFSHHSHSTDGPRTSSIDEHGALLKGVKDIQEDGDGTYLLRRGSFESREDWLARKQIIALRIKGDSNSGAGVMMWKDYTIDGGKGQL</sequence>